<evidence type="ECO:0000313" key="3">
    <source>
        <dbReference type="Proteomes" id="UP001519887"/>
    </source>
</evidence>
<accession>A0ABS7C3M8</accession>
<keyword evidence="1" id="KW-1133">Transmembrane helix</keyword>
<protein>
    <submittedName>
        <fullName evidence="2">Uncharacterized protein</fullName>
    </submittedName>
</protein>
<keyword evidence="3" id="KW-1185">Reference proteome</keyword>
<evidence type="ECO:0000256" key="1">
    <source>
        <dbReference type="SAM" id="Phobius"/>
    </source>
</evidence>
<feature type="transmembrane region" description="Helical" evidence="1">
    <location>
        <begin position="65"/>
        <end position="86"/>
    </location>
</feature>
<dbReference type="RefSeq" id="WP_210044702.1">
    <property type="nucleotide sequence ID" value="NZ_JBHLVU010000077.1"/>
</dbReference>
<sequence>MENNRIILPLTGALLAAVIGGVLWAVIVVLTDYEIGLVAWAIGGLAGYWVTLFAGRQANRGHQAIAVIGSLAGILLGKYFMFGYMINGGVIGMFDNEVITLFSEHFAEFFGGMDIVFVLLAVLTAWQLPARMSNRPAPTGQPFGA</sequence>
<dbReference type="Proteomes" id="UP001519887">
    <property type="component" value="Unassembled WGS sequence"/>
</dbReference>
<keyword evidence="1" id="KW-0472">Membrane</keyword>
<reference evidence="2 3" key="1">
    <citation type="submission" date="2021-07" db="EMBL/GenBank/DDBJ databases">
        <title>Paenibacillus radiodurans sp. nov., isolated from the southeastern edge of Tengger Desert.</title>
        <authorList>
            <person name="Zhang G."/>
        </authorList>
    </citation>
    <scope>NUCLEOTIDE SEQUENCE [LARGE SCALE GENOMIC DNA]</scope>
    <source>
        <strain evidence="2 3">CCM 7311</strain>
    </source>
</reference>
<feature type="transmembrane region" description="Helical" evidence="1">
    <location>
        <begin position="35"/>
        <end position="53"/>
    </location>
</feature>
<name>A0ABS7C3M8_9BACL</name>
<keyword evidence="1" id="KW-0812">Transmembrane</keyword>
<dbReference type="EMBL" id="JAHZIK010000379">
    <property type="protein sequence ID" value="MBW7455520.1"/>
    <property type="molecule type" value="Genomic_DNA"/>
</dbReference>
<organism evidence="2 3">
    <name type="scientific">Paenibacillus sepulcri</name>
    <dbReference type="NCBI Taxonomy" id="359917"/>
    <lineage>
        <taxon>Bacteria</taxon>
        <taxon>Bacillati</taxon>
        <taxon>Bacillota</taxon>
        <taxon>Bacilli</taxon>
        <taxon>Bacillales</taxon>
        <taxon>Paenibacillaceae</taxon>
        <taxon>Paenibacillus</taxon>
    </lineage>
</organism>
<gene>
    <name evidence="2" type="ORF">K0U00_15950</name>
</gene>
<evidence type="ECO:0000313" key="2">
    <source>
        <dbReference type="EMBL" id="MBW7455520.1"/>
    </source>
</evidence>
<feature type="transmembrane region" description="Helical" evidence="1">
    <location>
        <begin position="106"/>
        <end position="126"/>
    </location>
</feature>
<comment type="caution">
    <text evidence="2">The sequence shown here is derived from an EMBL/GenBank/DDBJ whole genome shotgun (WGS) entry which is preliminary data.</text>
</comment>
<feature type="transmembrane region" description="Helical" evidence="1">
    <location>
        <begin position="7"/>
        <end position="29"/>
    </location>
</feature>
<proteinExistence type="predicted"/>